<name>A0A919Q3K1_9ACTN</name>
<accession>A0A919Q3K1</accession>
<gene>
    <name evidence="2" type="ORF">Aph01nite_00140</name>
</gene>
<comment type="caution">
    <text evidence="2">The sequence shown here is derived from an EMBL/GenBank/DDBJ whole genome shotgun (WGS) entry which is preliminary data.</text>
</comment>
<organism evidence="2 3">
    <name type="scientific">Acrocarpospora phusangensis</name>
    <dbReference type="NCBI Taxonomy" id="1070424"/>
    <lineage>
        <taxon>Bacteria</taxon>
        <taxon>Bacillati</taxon>
        <taxon>Actinomycetota</taxon>
        <taxon>Actinomycetes</taxon>
        <taxon>Streptosporangiales</taxon>
        <taxon>Streptosporangiaceae</taxon>
        <taxon>Acrocarpospora</taxon>
    </lineage>
</organism>
<dbReference type="EMBL" id="BOOA01000001">
    <property type="protein sequence ID" value="GIH21704.1"/>
    <property type="molecule type" value="Genomic_DNA"/>
</dbReference>
<feature type="chain" id="PRO_5037149452" evidence="1">
    <location>
        <begin position="26"/>
        <end position="125"/>
    </location>
</feature>
<proteinExistence type="predicted"/>
<evidence type="ECO:0000313" key="2">
    <source>
        <dbReference type="EMBL" id="GIH21704.1"/>
    </source>
</evidence>
<keyword evidence="3" id="KW-1185">Reference proteome</keyword>
<feature type="signal peptide" evidence="1">
    <location>
        <begin position="1"/>
        <end position="25"/>
    </location>
</feature>
<sequence>MRRTISVAAAVTIAAGLTVATPAAATATAEGVTARSADVHKKSRACSRPKGKKFNISWKDGVSSTTFYFNNHCRQTQRIRVWYASSGMKCRAITVRPGIKGSKKLHRIYYHNLMKVDFGKCPYWP</sequence>
<dbReference type="AlphaFoldDB" id="A0A919Q3K1"/>
<dbReference type="Proteomes" id="UP000640052">
    <property type="component" value="Unassembled WGS sequence"/>
</dbReference>
<keyword evidence="1" id="KW-0732">Signal</keyword>
<dbReference type="RefSeq" id="WP_204038586.1">
    <property type="nucleotide sequence ID" value="NZ_BOOA01000001.1"/>
</dbReference>
<evidence type="ECO:0000256" key="1">
    <source>
        <dbReference type="SAM" id="SignalP"/>
    </source>
</evidence>
<reference evidence="2" key="1">
    <citation type="submission" date="2021-01" db="EMBL/GenBank/DDBJ databases">
        <title>Whole genome shotgun sequence of Acrocarpospora phusangensis NBRC 108782.</title>
        <authorList>
            <person name="Komaki H."/>
            <person name="Tamura T."/>
        </authorList>
    </citation>
    <scope>NUCLEOTIDE SEQUENCE</scope>
    <source>
        <strain evidence="2">NBRC 108782</strain>
    </source>
</reference>
<protein>
    <submittedName>
        <fullName evidence="2">Uncharacterized protein</fullName>
    </submittedName>
</protein>
<evidence type="ECO:0000313" key="3">
    <source>
        <dbReference type="Proteomes" id="UP000640052"/>
    </source>
</evidence>